<feature type="transmembrane region" description="Helical" evidence="11">
    <location>
        <begin position="557"/>
        <end position="575"/>
    </location>
</feature>
<evidence type="ECO:0000313" key="16">
    <source>
        <dbReference type="Proteomes" id="UP000526184"/>
    </source>
</evidence>
<sequence length="620" mass="64935">MKLKNLLKENQVIFGLNADNKHDAIVEMAKAFKPDVINDQAKFIEDLFARESLSHTALEEGVATPHAKSRAVSKPALVIATKKEGLDFSEGEEEKSRLFFMIAVPENEGSLHIDILTKLADVMLDSAKIDTLVNATSYEEVLNIIEAKEEVVEKVENKEEEYVVAVTACPTGIAHTFMARDALVKAAKELGVNIKVETNGTDGRKNEITKEDLEKASGVILAVNKSVNEDRFNGYKVIKVSAKDGINKAKELILDTIAGKGTVANFEKSGSTNASTNDKKGLYNHLMSGVSYMLPLVISGGILIALAFLFDTLAGNSNAGGGFGSTSKLAATFMQIGGAAFGLFVPILAGYVAYSIGEKSALAAGLVAGALASSGGSGFLGALVGGLFAGYVTKYYSKATANMKKQLQGINLILFAPVITVLFTGLVMAFILNPVVGVINTGITNFLESMSASSRILLGALLGGMMAVDMGGPVNKAAYVFGTGTLAATVSTGGSSAMAAVMAGGMVPPLAIALATTIFKSKYDKDEREAGLSNYIMGISFITEGAIPFAAANPLRVLPGAIIGSALAGALTMLFNIKIPAPHGGILVMFLSSNFFLYLLAILIGSVLGAVILGIMKEKK</sequence>
<dbReference type="AlphaFoldDB" id="A0A7Z0PG36"/>
<evidence type="ECO:0000256" key="3">
    <source>
        <dbReference type="ARBA" id="ARBA00022475"/>
    </source>
</evidence>
<dbReference type="InterPro" id="IPR036095">
    <property type="entry name" value="PTS_EIIB-like_sf"/>
</dbReference>
<feature type="transmembrane region" description="Helical" evidence="11">
    <location>
        <begin position="412"/>
        <end position="436"/>
    </location>
</feature>
<evidence type="ECO:0000256" key="9">
    <source>
        <dbReference type="ARBA" id="ARBA00022989"/>
    </source>
</evidence>
<dbReference type="InterPro" id="IPR003353">
    <property type="entry name" value="PTS_IIB_fruc"/>
</dbReference>
<evidence type="ECO:0000259" key="12">
    <source>
        <dbReference type="PROSITE" id="PS51094"/>
    </source>
</evidence>
<feature type="transmembrane region" description="Helical" evidence="11">
    <location>
        <begin position="366"/>
        <end position="392"/>
    </location>
</feature>
<dbReference type="CDD" id="cd00211">
    <property type="entry name" value="PTS_IIA_fru"/>
    <property type="match status" value="1"/>
</dbReference>
<dbReference type="GO" id="GO:0005351">
    <property type="term" value="F:carbohydrate:proton symporter activity"/>
    <property type="evidence" value="ECO:0007669"/>
    <property type="project" value="InterPro"/>
</dbReference>
<dbReference type="GO" id="GO:0022877">
    <property type="term" value="F:protein-N(PI)-phosphohistidine-fructose phosphotransferase system transporter activity"/>
    <property type="evidence" value="ECO:0007669"/>
    <property type="project" value="InterPro"/>
</dbReference>
<dbReference type="SUPFAM" id="SSF52794">
    <property type="entry name" value="PTS system IIB component-like"/>
    <property type="match status" value="1"/>
</dbReference>
<evidence type="ECO:0000256" key="6">
    <source>
        <dbReference type="ARBA" id="ARBA00022679"/>
    </source>
</evidence>
<dbReference type="GO" id="GO:0005886">
    <property type="term" value="C:plasma membrane"/>
    <property type="evidence" value="ECO:0007669"/>
    <property type="project" value="UniProtKB-SubCell"/>
</dbReference>
<feature type="domain" description="PTS EIIA type-2" evidence="12">
    <location>
        <begin position="5"/>
        <end position="148"/>
    </location>
</feature>
<evidence type="ECO:0000256" key="5">
    <source>
        <dbReference type="ARBA" id="ARBA00022597"/>
    </source>
</evidence>
<keyword evidence="10 11" id="KW-0472">Membrane</keyword>
<evidence type="ECO:0000256" key="2">
    <source>
        <dbReference type="ARBA" id="ARBA00022448"/>
    </source>
</evidence>
<proteinExistence type="predicted"/>
<evidence type="ECO:0000259" key="14">
    <source>
        <dbReference type="PROSITE" id="PS51104"/>
    </source>
</evidence>
<dbReference type="PROSITE" id="PS51104">
    <property type="entry name" value="PTS_EIIC_TYPE_2"/>
    <property type="match status" value="1"/>
</dbReference>
<feature type="domain" description="PTS EIIC type-2" evidence="14">
    <location>
        <begin position="282"/>
        <end position="620"/>
    </location>
</feature>
<dbReference type="Pfam" id="PF00359">
    <property type="entry name" value="PTS_EIIA_2"/>
    <property type="match status" value="1"/>
</dbReference>
<dbReference type="GO" id="GO:0009401">
    <property type="term" value="P:phosphoenolpyruvate-dependent sugar phosphotransferase system"/>
    <property type="evidence" value="ECO:0007669"/>
    <property type="project" value="UniProtKB-KW"/>
</dbReference>
<dbReference type="RefSeq" id="WP_180135559.1">
    <property type="nucleotide sequence ID" value="NZ_JABMKT010000007.1"/>
</dbReference>
<evidence type="ECO:0000256" key="7">
    <source>
        <dbReference type="ARBA" id="ARBA00022683"/>
    </source>
</evidence>
<dbReference type="EMBL" id="JABMKT010000007">
    <property type="protein sequence ID" value="NYV27615.1"/>
    <property type="molecule type" value="Genomic_DNA"/>
</dbReference>
<dbReference type="CDD" id="cd05569">
    <property type="entry name" value="PTS_IIB_fructose"/>
    <property type="match status" value="1"/>
</dbReference>
<dbReference type="InterPro" id="IPR002178">
    <property type="entry name" value="PTS_EIIA_type-2_dom"/>
</dbReference>
<evidence type="ECO:0000256" key="4">
    <source>
        <dbReference type="ARBA" id="ARBA00022553"/>
    </source>
</evidence>
<dbReference type="GO" id="GO:0090563">
    <property type="term" value="F:protein-phosphocysteine-sugar phosphotransferase activity"/>
    <property type="evidence" value="ECO:0007669"/>
    <property type="project" value="TreeGrafter"/>
</dbReference>
<evidence type="ECO:0000256" key="10">
    <source>
        <dbReference type="ARBA" id="ARBA00023136"/>
    </source>
</evidence>
<dbReference type="InterPro" id="IPR003501">
    <property type="entry name" value="PTS_EIIB_2/3"/>
</dbReference>
<dbReference type="Gene3D" id="3.40.930.10">
    <property type="entry name" value="Mannitol-specific EII, Chain A"/>
    <property type="match status" value="1"/>
</dbReference>
<dbReference type="Pfam" id="PF02302">
    <property type="entry name" value="PTS_IIB"/>
    <property type="match status" value="1"/>
</dbReference>
<dbReference type="InterPro" id="IPR013011">
    <property type="entry name" value="PTS_EIIB_2"/>
</dbReference>
<dbReference type="InterPro" id="IPR006327">
    <property type="entry name" value="PTS_IIC_fruc"/>
</dbReference>
<feature type="transmembrane region" description="Helical" evidence="11">
    <location>
        <begin position="330"/>
        <end position="354"/>
    </location>
</feature>
<evidence type="ECO:0000259" key="13">
    <source>
        <dbReference type="PROSITE" id="PS51099"/>
    </source>
</evidence>
<dbReference type="Pfam" id="PF02378">
    <property type="entry name" value="PTS_EIIC"/>
    <property type="match status" value="1"/>
</dbReference>
<name>A0A7Z0PG36_9FUSO</name>
<keyword evidence="16" id="KW-1185">Reference proteome</keyword>
<feature type="transmembrane region" description="Helical" evidence="11">
    <location>
        <begin position="531"/>
        <end position="551"/>
    </location>
</feature>
<dbReference type="NCBIfam" id="TIGR00829">
    <property type="entry name" value="FRU"/>
    <property type="match status" value="1"/>
</dbReference>
<keyword evidence="3" id="KW-1003">Cell membrane</keyword>
<keyword evidence="8 11" id="KW-0812">Transmembrane</keyword>
<gene>
    <name evidence="15" type="ORF">HP397_02065</name>
</gene>
<evidence type="ECO:0000256" key="8">
    <source>
        <dbReference type="ARBA" id="ARBA00022692"/>
    </source>
</evidence>
<dbReference type="Gene3D" id="3.40.50.2300">
    <property type="match status" value="1"/>
</dbReference>
<feature type="transmembrane region" description="Helical" evidence="11">
    <location>
        <begin position="289"/>
        <end position="310"/>
    </location>
</feature>
<dbReference type="SUPFAM" id="SSF55804">
    <property type="entry name" value="Phoshotransferase/anion transport protein"/>
    <property type="match status" value="1"/>
</dbReference>
<keyword evidence="9 11" id="KW-1133">Transmembrane helix</keyword>
<keyword evidence="6" id="KW-0808">Transferase</keyword>
<dbReference type="Proteomes" id="UP000526184">
    <property type="component" value="Unassembled WGS sequence"/>
</dbReference>
<dbReference type="InterPro" id="IPR013014">
    <property type="entry name" value="PTS_EIIC_2"/>
</dbReference>
<evidence type="ECO:0000256" key="11">
    <source>
        <dbReference type="SAM" id="Phobius"/>
    </source>
</evidence>
<organism evidence="15 16">
    <name type="scientific">Streptobacillus felis</name>
    <dbReference type="NCBI Taxonomy" id="1384509"/>
    <lineage>
        <taxon>Bacteria</taxon>
        <taxon>Fusobacteriati</taxon>
        <taxon>Fusobacteriota</taxon>
        <taxon>Fusobacteriia</taxon>
        <taxon>Fusobacteriales</taxon>
        <taxon>Leptotrichiaceae</taxon>
        <taxon>Streptobacillus</taxon>
    </lineage>
</organism>
<reference evidence="15 16" key="1">
    <citation type="submission" date="2020-05" db="EMBL/GenBank/DDBJ databases">
        <title>Streptobacillus felis strain LHL191014123.</title>
        <authorList>
            <person name="Fawzy A."/>
            <person name="Rau J."/>
            <person name="Risse K."/>
            <person name="Schauerte N."/>
            <person name="Geiger C."/>
            <person name="Blom J."/>
            <person name="Imirzalioglu C."/>
            <person name="Falgenhauer J."/>
            <person name="Bach A."/>
            <person name="Herden C."/>
            <person name="Eisenberg T."/>
        </authorList>
    </citation>
    <scope>NUCLEOTIDE SEQUENCE [LARGE SCALE GENOMIC DNA]</scope>
    <source>
        <strain evidence="15 16">LHL191014123</strain>
    </source>
</reference>
<dbReference type="NCBIfam" id="TIGR01427">
    <property type="entry name" value="PTS_IIC_fructo"/>
    <property type="match status" value="1"/>
</dbReference>
<feature type="domain" description="PTS EIIB type-2" evidence="13">
    <location>
        <begin position="163"/>
        <end position="258"/>
    </location>
</feature>
<dbReference type="PROSITE" id="PS51099">
    <property type="entry name" value="PTS_EIIB_TYPE_2"/>
    <property type="match status" value="1"/>
</dbReference>
<dbReference type="InterPro" id="IPR003352">
    <property type="entry name" value="PTS_EIIC"/>
</dbReference>
<dbReference type="InterPro" id="IPR050864">
    <property type="entry name" value="Bacterial_PTS_Sugar_Transport"/>
</dbReference>
<comment type="subcellular location">
    <subcellularLocation>
        <location evidence="1">Cell inner membrane</location>
        <topology evidence="1">Multi-pass membrane protein</topology>
    </subcellularLocation>
</comment>
<accession>A0A7Z0PG36</accession>
<feature type="transmembrane region" description="Helical" evidence="11">
    <location>
        <begin position="595"/>
        <end position="616"/>
    </location>
</feature>
<feature type="transmembrane region" description="Helical" evidence="11">
    <location>
        <begin position="494"/>
        <end position="519"/>
    </location>
</feature>
<keyword evidence="2" id="KW-0813">Transport</keyword>
<keyword evidence="7" id="KW-0598">Phosphotransferase system</keyword>
<protein>
    <submittedName>
        <fullName evidence="15">PTS sugar transporter subunit IIA</fullName>
    </submittedName>
</protein>
<keyword evidence="4" id="KW-0597">Phosphoprotein</keyword>
<dbReference type="InterPro" id="IPR016152">
    <property type="entry name" value="PTrfase/Anion_transptr"/>
</dbReference>
<keyword evidence="5 15" id="KW-0762">Sugar transport</keyword>
<dbReference type="PANTHER" id="PTHR30505:SF28">
    <property type="entry name" value="PTS SYSTEM 2-O-ALPHA-MANNOSYL-D-GLYCERATE-SPECIFIC EIIABC COMPONENT"/>
    <property type="match status" value="1"/>
</dbReference>
<comment type="caution">
    <text evidence="15">The sequence shown here is derived from an EMBL/GenBank/DDBJ whole genome shotgun (WGS) entry which is preliminary data.</text>
</comment>
<evidence type="ECO:0000313" key="15">
    <source>
        <dbReference type="EMBL" id="NYV27615.1"/>
    </source>
</evidence>
<dbReference type="PROSITE" id="PS51094">
    <property type="entry name" value="PTS_EIIA_TYPE_2"/>
    <property type="match status" value="1"/>
</dbReference>
<evidence type="ECO:0000256" key="1">
    <source>
        <dbReference type="ARBA" id="ARBA00004429"/>
    </source>
</evidence>
<dbReference type="PANTHER" id="PTHR30505">
    <property type="entry name" value="FRUCTOSE-LIKE PERMEASE"/>
    <property type="match status" value="1"/>
</dbReference>